<proteinExistence type="predicted"/>
<feature type="region of interest" description="Disordered" evidence="1">
    <location>
        <begin position="106"/>
        <end position="152"/>
    </location>
</feature>
<evidence type="ECO:0000313" key="3">
    <source>
        <dbReference type="Proteomes" id="UP001390339"/>
    </source>
</evidence>
<evidence type="ECO:0000313" key="2">
    <source>
        <dbReference type="EMBL" id="KAK8862047.1"/>
    </source>
</evidence>
<gene>
    <name evidence="2" type="ORF">PGQ11_008282</name>
</gene>
<feature type="compositionally biased region" description="Acidic residues" evidence="1">
    <location>
        <begin position="21"/>
        <end position="31"/>
    </location>
</feature>
<evidence type="ECO:0000256" key="1">
    <source>
        <dbReference type="SAM" id="MobiDB-lite"/>
    </source>
</evidence>
<dbReference type="Proteomes" id="UP001390339">
    <property type="component" value="Unassembled WGS sequence"/>
</dbReference>
<accession>A0ABR2IFD4</accession>
<feature type="region of interest" description="Disordered" evidence="1">
    <location>
        <begin position="1"/>
        <end position="31"/>
    </location>
</feature>
<sequence>MKPYTESSDNTHESFNAAPSGEEEDDAGEDDEANVYSMQVAGSQNGRANWRCLLPPNLPALEFGCLIVVVVACCRYDSNSNTTDDDFWPAICPLAVWLGSESEVQKRGGSQDWPSCHGGIAQDDSQNERCTATTQSHGEIARSKSSYWSSTE</sequence>
<comment type="caution">
    <text evidence="2">The sequence shown here is derived from an EMBL/GenBank/DDBJ whole genome shotgun (WGS) entry which is preliminary data.</text>
</comment>
<name>A0ABR2IFD4_9PEZI</name>
<keyword evidence="3" id="KW-1185">Reference proteome</keyword>
<reference evidence="2 3" key="1">
    <citation type="journal article" date="2024" name="IMA Fungus">
        <title>Apiospora arundinis, a panoply of carbohydrate-active enzymes and secondary metabolites.</title>
        <authorList>
            <person name="Sorensen T."/>
            <person name="Petersen C."/>
            <person name="Muurmann A.T."/>
            <person name="Christiansen J.V."/>
            <person name="Brundto M.L."/>
            <person name="Overgaard C.K."/>
            <person name="Boysen A.T."/>
            <person name="Wollenberg R.D."/>
            <person name="Larsen T.O."/>
            <person name="Sorensen J.L."/>
            <person name="Nielsen K.L."/>
            <person name="Sondergaard T.E."/>
        </authorList>
    </citation>
    <scope>NUCLEOTIDE SEQUENCE [LARGE SCALE GENOMIC DNA]</scope>
    <source>
        <strain evidence="2 3">AAU 773</strain>
    </source>
</reference>
<organism evidence="2 3">
    <name type="scientific">Apiospora arundinis</name>
    <dbReference type="NCBI Taxonomy" id="335852"/>
    <lineage>
        <taxon>Eukaryota</taxon>
        <taxon>Fungi</taxon>
        <taxon>Dikarya</taxon>
        <taxon>Ascomycota</taxon>
        <taxon>Pezizomycotina</taxon>
        <taxon>Sordariomycetes</taxon>
        <taxon>Xylariomycetidae</taxon>
        <taxon>Amphisphaeriales</taxon>
        <taxon>Apiosporaceae</taxon>
        <taxon>Apiospora</taxon>
    </lineage>
</organism>
<dbReference type="EMBL" id="JAPCWZ010000005">
    <property type="protein sequence ID" value="KAK8862047.1"/>
    <property type="molecule type" value="Genomic_DNA"/>
</dbReference>
<protein>
    <submittedName>
        <fullName evidence="2">Uncharacterized protein</fullName>
    </submittedName>
</protein>
<feature type="compositionally biased region" description="Polar residues" evidence="1">
    <location>
        <begin position="128"/>
        <end position="152"/>
    </location>
</feature>